<sequence length="70" mass="8452">MPFMCYSVACKVLLIFKFLNPLMRLLEERHRNVTQDFVCVWSFEWQICIFVVFLHTCRSFDNGVCQFCTF</sequence>
<dbReference type="AlphaFoldDB" id="A0A0E9U1Y1"/>
<name>A0A0E9U1Y1_ANGAN</name>
<reference evidence="1" key="2">
    <citation type="journal article" date="2015" name="Fish Shellfish Immunol.">
        <title>Early steps in the European eel (Anguilla anguilla)-Vibrio vulnificus interaction in the gills: Role of the RtxA13 toxin.</title>
        <authorList>
            <person name="Callol A."/>
            <person name="Pajuelo D."/>
            <person name="Ebbesson L."/>
            <person name="Teles M."/>
            <person name="MacKenzie S."/>
            <person name="Amaro C."/>
        </authorList>
    </citation>
    <scope>NUCLEOTIDE SEQUENCE</scope>
</reference>
<organism evidence="1">
    <name type="scientific">Anguilla anguilla</name>
    <name type="common">European freshwater eel</name>
    <name type="synonym">Muraena anguilla</name>
    <dbReference type="NCBI Taxonomy" id="7936"/>
    <lineage>
        <taxon>Eukaryota</taxon>
        <taxon>Metazoa</taxon>
        <taxon>Chordata</taxon>
        <taxon>Craniata</taxon>
        <taxon>Vertebrata</taxon>
        <taxon>Euteleostomi</taxon>
        <taxon>Actinopterygii</taxon>
        <taxon>Neopterygii</taxon>
        <taxon>Teleostei</taxon>
        <taxon>Anguilliformes</taxon>
        <taxon>Anguillidae</taxon>
        <taxon>Anguilla</taxon>
    </lineage>
</organism>
<protein>
    <submittedName>
        <fullName evidence="1">Uncharacterized protein</fullName>
    </submittedName>
</protein>
<dbReference type="EMBL" id="GBXM01048673">
    <property type="protein sequence ID" value="JAH59904.1"/>
    <property type="molecule type" value="Transcribed_RNA"/>
</dbReference>
<proteinExistence type="predicted"/>
<reference evidence="1" key="1">
    <citation type="submission" date="2014-11" db="EMBL/GenBank/DDBJ databases">
        <authorList>
            <person name="Amaro Gonzalez C."/>
        </authorList>
    </citation>
    <scope>NUCLEOTIDE SEQUENCE</scope>
</reference>
<accession>A0A0E9U1Y1</accession>
<evidence type="ECO:0000313" key="1">
    <source>
        <dbReference type="EMBL" id="JAH59904.1"/>
    </source>
</evidence>